<dbReference type="Proteomes" id="UP000799766">
    <property type="component" value="Unassembled WGS sequence"/>
</dbReference>
<name>A0A6A6NZ87_9PEZI</name>
<keyword evidence="8 10" id="KW-0804">Transcription</keyword>
<evidence type="ECO:0000256" key="3">
    <source>
        <dbReference type="ARBA" id="ARBA00009730"/>
    </source>
</evidence>
<comment type="function">
    <text evidence="1 10">Transcription elongation factor implicated in the maintenance of proper chromatin structure in actively transcribed regions.</text>
</comment>
<dbReference type="FunFam" id="2.20.25.190:FF:000001">
    <property type="entry name" value="Transcription elongation factor 1 homolog"/>
    <property type="match status" value="1"/>
</dbReference>
<evidence type="ECO:0000313" key="13">
    <source>
        <dbReference type="Proteomes" id="UP000799766"/>
    </source>
</evidence>
<accession>A0A6A6NZ87</accession>
<reference evidence="12" key="1">
    <citation type="journal article" date="2020" name="Stud. Mycol.">
        <title>101 Dothideomycetes genomes: a test case for predicting lifestyles and emergence of pathogens.</title>
        <authorList>
            <person name="Haridas S."/>
            <person name="Albert R."/>
            <person name="Binder M."/>
            <person name="Bloem J."/>
            <person name="Labutti K."/>
            <person name="Salamov A."/>
            <person name="Andreopoulos B."/>
            <person name="Baker S."/>
            <person name="Barry K."/>
            <person name="Bills G."/>
            <person name="Bluhm B."/>
            <person name="Cannon C."/>
            <person name="Castanera R."/>
            <person name="Culley D."/>
            <person name="Daum C."/>
            <person name="Ezra D."/>
            <person name="Gonzalez J."/>
            <person name="Henrissat B."/>
            <person name="Kuo A."/>
            <person name="Liang C."/>
            <person name="Lipzen A."/>
            <person name="Lutzoni F."/>
            <person name="Magnuson J."/>
            <person name="Mondo S."/>
            <person name="Nolan M."/>
            <person name="Ohm R."/>
            <person name="Pangilinan J."/>
            <person name="Park H.-J."/>
            <person name="Ramirez L."/>
            <person name="Alfaro M."/>
            <person name="Sun H."/>
            <person name="Tritt A."/>
            <person name="Yoshinaga Y."/>
            <person name="Zwiers L.-H."/>
            <person name="Turgeon B."/>
            <person name="Goodwin S."/>
            <person name="Spatafora J."/>
            <person name="Crous P."/>
            <person name="Grigoriev I."/>
        </authorList>
    </citation>
    <scope>NUCLEOTIDE SEQUENCE</scope>
    <source>
        <strain evidence="12">ATCC 16933</strain>
    </source>
</reference>
<feature type="region of interest" description="Disordered" evidence="11">
    <location>
        <begin position="82"/>
        <end position="136"/>
    </location>
</feature>
<keyword evidence="6 10" id="KW-0862">Zinc</keyword>
<keyword evidence="4 10" id="KW-0479">Metal-binding</keyword>
<dbReference type="EMBL" id="MU001682">
    <property type="protein sequence ID" value="KAF2456827.1"/>
    <property type="molecule type" value="Genomic_DNA"/>
</dbReference>
<dbReference type="InterPro" id="IPR038567">
    <property type="entry name" value="T_Elf1_sf"/>
</dbReference>
<keyword evidence="9 10" id="KW-0539">Nucleus</keyword>
<evidence type="ECO:0000256" key="8">
    <source>
        <dbReference type="ARBA" id="ARBA00023163"/>
    </source>
</evidence>
<dbReference type="PANTHER" id="PTHR20934:SF0">
    <property type="entry name" value="TRANSCRIPTION ELONGATION FACTOR 1 HOMOLOG"/>
    <property type="match status" value="1"/>
</dbReference>
<evidence type="ECO:0000256" key="4">
    <source>
        <dbReference type="ARBA" id="ARBA00022723"/>
    </source>
</evidence>
<organism evidence="12 13">
    <name type="scientific">Lineolata rhizophorae</name>
    <dbReference type="NCBI Taxonomy" id="578093"/>
    <lineage>
        <taxon>Eukaryota</taxon>
        <taxon>Fungi</taxon>
        <taxon>Dikarya</taxon>
        <taxon>Ascomycota</taxon>
        <taxon>Pezizomycotina</taxon>
        <taxon>Dothideomycetes</taxon>
        <taxon>Dothideomycetes incertae sedis</taxon>
        <taxon>Lineolatales</taxon>
        <taxon>Lineolataceae</taxon>
        <taxon>Lineolata</taxon>
    </lineage>
</organism>
<dbReference type="Gene3D" id="2.20.25.190">
    <property type="match status" value="1"/>
</dbReference>
<dbReference type="OrthoDB" id="445983at2759"/>
<dbReference type="PANTHER" id="PTHR20934">
    <property type="entry name" value="TRANSCRIPTION ELONGATION FACTOR 1 HOMOLOG"/>
    <property type="match status" value="1"/>
</dbReference>
<evidence type="ECO:0000256" key="7">
    <source>
        <dbReference type="ARBA" id="ARBA00023015"/>
    </source>
</evidence>
<evidence type="ECO:0000256" key="10">
    <source>
        <dbReference type="RuleBase" id="RU364033"/>
    </source>
</evidence>
<dbReference type="SUPFAM" id="SSF57783">
    <property type="entry name" value="Zinc beta-ribbon"/>
    <property type="match status" value="1"/>
</dbReference>
<dbReference type="AlphaFoldDB" id="A0A6A6NZ87"/>
<proteinExistence type="inferred from homology"/>
<evidence type="ECO:0000256" key="5">
    <source>
        <dbReference type="ARBA" id="ARBA00022771"/>
    </source>
</evidence>
<keyword evidence="5 10" id="KW-0863">Zinc-finger</keyword>
<dbReference type="GO" id="GO:0006368">
    <property type="term" value="P:transcription elongation by RNA polymerase II"/>
    <property type="evidence" value="ECO:0007669"/>
    <property type="project" value="TreeGrafter"/>
</dbReference>
<comment type="subcellular location">
    <subcellularLocation>
        <location evidence="2 10">Nucleus</location>
    </subcellularLocation>
</comment>
<evidence type="ECO:0000256" key="2">
    <source>
        <dbReference type="ARBA" id="ARBA00004123"/>
    </source>
</evidence>
<feature type="compositionally biased region" description="Acidic residues" evidence="11">
    <location>
        <begin position="121"/>
        <end position="136"/>
    </location>
</feature>
<evidence type="ECO:0000256" key="6">
    <source>
        <dbReference type="ARBA" id="ARBA00022833"/>
    </source>
</evidence>
<dbReference type="GO" id="GO:0008270">
    <property type="term" value="F:zinc ion binding"/>
    <property type="evidence" value="ECO:0007669"/>
    <property type="project" value="UniProtKB-KW"/>
</dbReference>
<dbReference type="InterPro" id="IPR007808">
    <property type="entry name" value="Elf1"/>
</dbReference>
<evidence type="ECO:0000256" key="11">
    <source>
        <dbReference type="SAM" id="MobiDB-lite"/>
    </source>
</evidence>
<evidence type="ECO:0000256" key="1">
    <source>
        <dbReference type="ARBA" id="ARBA00003357"/>
    </source>
</evidence>
<evidence type="ECO:0000313" key="12">
    <source>
        <dbReference type="EMBL" id="KAF2456827.1"/>
    </source>
</evidence>
<keyword evidence="7 10" id="KW-0805">Transcription regulation</keyword>
<protein>
    <recommendedName>
        <fullName evidence="10">Transcription elongation factor 1 homolog</fullName>
    </recommendedName>
</protein>
<gene>
    <name evidence="12" type="ORF">BDY21DRAFT_44244</name>
</gene>
<evidence type="ECO:0000256" key="9">
    <source>
        <dbReference type="ARBA" id="ARBA00023242"/>
    </source>
</evidence>
<sequence>MGKRKKSSRKPAPKKRREALDTTFTCLFCNHEKAVTVKMEKKAGVANLSCKICGQTFQSGINWLSAPIDVYSDWIDACEAAQNGEPVPPGPGVAEDTYRGTAAPPKSPGAPEGRVAKEMNDFIEDDEDAEGEYNDE</sequence>
<comment type="similarity">
    <text evidence="3 10">Belongs to the ELOF1 family.</text>
</comment>
<dbReference type="Pfam" id="PF05129">
    <property type="entry name" value="Zn_ribbon_Elf1"/>
    <property type="match status" value="1"/>
</dbReference>
<dbReference type="GO" id="GO:0008023">
    <property type="term" value="C:transcription elongation factor complex"/>
    <property type="evidence" value="ECO:0007669"/>
    <property type="project" value="TreeGrafter"/>
</dbReference>
<dbReference type="GO" id="GO:0000993">
    <property type="term" value="F:RNA polymerase II complex binding"/>
    <property type="evidence" value="ECO:0007669"/>
    <property type="project" value="TreeGrafter"/>
</dbReference>
<keyword evidence="13" id="KW-1185">Reference proteome</keyword>